<dbReference type="CDD" id="cd00093">
    <property type="entry name" value="HTH_XRE"/>
    <property type="match status" value="1"/>
</dbReference>
<dbReference type="AlphaFoldDB" id="A0A1Y4L5H9"/>
<reference evidence="3" key="1">
    <citation type="submission" date="2017-04" db="EMBL/GenBank/DDBJ databases">
        <title>Function of individual gut microbiota members based on whole genome sequencing of pure cultures obtained from chicken caecum.</title>
        <authorList>
            <person name="Medvecky M."/>
            <person name="Cejkova D."/>
            <person name="Polansky O."/>
            <person name="Karasova D."/>
            <person name="Kubasova T."/>
            <person name="Cizek A."/>
            <person name="Rychlik I."/>
        </authorList>
    </citation>
    <scope>NUCLEOTIDE SEQUENCE [LARGE SCALE GENOMIC DNA]</scope>
    <source>
        <strain evidence="3">An180</strain>
    </source>
</reference>
<protein>
    <recommendedName>
        <fullName evidence="1">HTH cro/C1-type domain-containing protein</fullName>
    </recommendedName>
</protein>
<dbReference type="Gene3D" id="1.10.260.40">
    <property type="entry name" value="lambda repressor-like DNA-binding domains"/>
    <property type="match status" value="1"/>
</dbReference>
<dbReference type="GO" id="GO:0003677">
    <property type="term" value="F:DNA binding"/>
    <property type="evidence" value="ECO:0007669"/>
    <property type="project" value="InterPro"/>
</dbReference>
<dbReference type="InterPro" id="IPR001387">
    <property type="entry name" value="Cro/C1-type_HTH"/>
</dbReference>
<dbReference type="SUPFAM" id="SSF47413">
    <property type="entry name" value="lambda repressor-like DNA-binding domains"/>
    <property type="match status" value="1"/>
</dbReference>
<proteinExistence type="predicted"/>
<dbReference type="Pfam" id="PF01381">
    <property type="entry name" value="HTH_3"/>
    <property type="match status" value="1"/>
</dbReference>
<gene>
    <name evidence="2" type="ORF">B5F17_13335</name>
</gene>
<dbReference type="PROSITE" id="PS50943">
    <property type="entry name" value="HTH_CROC1"/>
    <property type="match status" value="1"/>
</dbReference>
<dbReference type="Proteomes" id="UP000195897">
    <property type="component" value="Unassembled WGS sequence"/>
</dbReference>
<dbReference type="SMART" id="SM00530">
    <property type="entry name" value="HTH_XRE"/>
    <property type="match status" value="1"/>
</dbReference>
<dbReference type="InterPro" id="IPR010982">
    <property type="entry name" value="Lambda_DNA-bd_dom_sf"/>
</dbReference>
<name>A0A1Y4L5H9_9FIRM</name>
<organism evidence="2 3">
    <name type="scientific">Butyricicoccus pullicaecorum</name>
    <dbReference type="NCBI Taxonomy" id="501571"/>
    <lineage>
        <taxon>Bacteria</taxon>
        <taxon>Bacillati</taxon>
        <taxon>Bacillota</taxon>
        <taxon>Clostridia</taxon>
        <taxon>Eubacteriales</taxon>
        <taxon>Butyricicoccaceae</taxon>
        <taxon>Butyricicoccus</taxon>
    </lineage>
</organism>
<feature type="domain" description="HTH cro/C1-type" evidence="1">
    <location>
        <begin position="110"/>
        <end position="157"/>
    </location>
</feature>
<evidence type="ECO:0000313" key="2">
    <source>
        <dbReference type="EMBL" id="OUP51110.1"/>
    </source>
</evidence>
<comment type="caution">
    <text evidence="2">The sequence shown here is derived from an EMBL/GenBank/DDBJ whole genome shotgun (WGS) entry which is preliminary data.</text>
</comment>
<sequence length="159" mass="17521">MTTRESYIFGWVFGRINAESPKNPVGGDTTLAAQRPYSALAKVMQQGFARGLMAAIEPEIGRALCEIDNIDYQTAGGSEAVQPLDMQASWQLGYYAGLYKRPIPSQSFDIGAARKAKKMTQTQLAELMGVDQAHISRWERGEVKPTPENLTALKKILLD</sequence>
<accession>A0A1Y4L5H9</accession>
<dbReference type="RefSeq" id="WP_087374572.1">
    <property type="nucleotide sequence ID" value="NZ_NFKK01000024.1"/>
</dbReference>
<evidence type="ECO:0000259" key="1">
    <source>
        <dbReference type="PROSITE" id="PS50943"/>
    </source>
</evidence>
<dbReference type="EMBL" id="NFKK01000024">
    <property type="protein sequence ID" value="OUP51110.1"/>
    <property type="molecule type" value="Genomic_DNA"/>
</dbReference>
<evidence type="ECO:0000313" key="3">
    <source>
        <dbReference type="Proteomes" id="UP000195897"/>
    </source>
</evidence>